<feature type="transmembrane region" description="Helical" evidence="1">
    <location>
        <begin position="327"/>
        <end position="347"/>
    </location>
</feature>
<feature type="transmembrane region" description="Helical" evidence="1">
    <location>
        <begin position="70"/>
        <end position="95"/>
    </location>
</feature>
<evidence type="ECO:0008006" key="4">
    <source>
        <dbReference type="Google" id="ProtNLM"/>
    </source>
</evidence>
<keyword evidence="1" id="KW-1133">Transmembrane helix</keyword>
<feature type="transmembrane region" description="Helical" evidence="1">
    <location>
        <begin position="12"/>
        <end position="30"/>
    </location>
</feature>
<keyword evidence="1" id="KW-0812">Transmembrane</keyword>
<organism evidence="2 3">
    <name type="scientific">Paenibacillus xylanilyticus</name>
    <dbReference type="NCBI Taxonomy" id="248903"/>
    <lineage>
        <taxon>Bacteria</taxon>
        <taxon>Bacillati</taxon>
        <taxon>Bacillota</taxon>
        <taxon>Bacilli</taxon>
        <taxon>Bacillales</taxon>
        <taxon>Paenibacillaceae</taxon>
        <taxon>Paenibacillus</taxon>
    </lineage>
</organism>
<keyword evidence="3" id="KW-1185">Reference proteome</keyword>
<dbReference type="AlphaFoldDB" id="A0A7Y6BUS4"/>
<comment type="caution">
    <text evidence="2">The sequence shown here is derived from an EMBL/GenBank/DDBJ whole genome shotgun (WGS) entry which is preliminary data.</text>
</comment>
<gene>
    <name evidence="2" type="ORF">HP552_08570</name>
</gene>
<feature type="transmembrane region" description="Helical" evidence="1">
    <location>
        <begin position="196"/>
        <end position="217"/>
    </location>
</feature>
<proteinExistence type="predicted"/>
<reference evidence="2 3" key="1">
    <citation type="submission" date="2020-05" db="EMBL/GenBank/DDBJ databases">
        <title>Genome Sequencing of Type Strains.</title>
        <authorList>
            <person name="Lemaire J.F."/>
            <person name="Inderbitzin P."/>
            <person name="Gregorio O.A."/>
            <person name="Collins S.B."/>
            <person name="Wespe N."/>
            <person name="Knight-Connoni V."/>
        </authorList>
    </citation>
    <scope>NUCLEOTIDE SEQUENCE [LARGE SCALE GENOMIC DNA]</scope>
    <source>
        <strain evidence="2 3">LMG 21957</strain>
    </source>
</reference>
<protein>
    <recommendedName>
        <fullName evidence="4">O-antigen ligase domain-containing protein</fullName>
    </recommendedName>
</protein>
<evidence type="ECO:0000256" key="1">
    <source>
        <dbReference type="SAM" id="Phobius"/>
    </source>
</evidence>
<accession>A0A7Y6BUS4</accession>
<sequence length="409" mass="45787">METVLAGGKAWTSYAFICGLLIYAVYSAPFPAQPGLIEGIIAALLIVFVSVPTGIVVMSGGFTIYQKYNLFPVALHIGFFTMLWLGLFNGAVVYSWNVVDIIRDLIPCVYIFAPFLLLPAMKRSKLDWFKILPWILSINGVVFAVRFYLEAGISPLDVGKMYYSDNLLYLPYDPSVSFASIFLPIMAVHTWKGTNLFRWSGSLLMLVAGLVSLGSLMAVAQRAPLGLAVLSYFIYFLIGSRKSFKKIILLLIILISVFILVQDQLASTFDLLMTKQEDYGMNGKNNEMIAVLHETSRSIYSLFFGIGWGGLFYDPTYNAEVSFTHSAITFFLLKGGIIGLLVFLYYLSWISRRILLNMTVSKLPYSLSVIVPLTIGLIFQPTFKTLSYGMVLTFLCLLFPNSHTRRQES</sequence>
<evidence type="ECO:0000313" key="2">
    <source>
        <dbReference type="EMBL" id="NUU75284.1"/>
    </source>
</evidence>
<evidence type="ECO:0000313" key="3">
    <source>
        <dbReference type="Proteomes" id="UP000526125"/>
    </source>
</evidence>
<dbReference type="Proteomes" id="UP000526125">
    <property type="component" value="Unassembled WGS sequence"/>
</dbReference>
<feature type="transmembrane region" description="Helical" evidence="1">
    <location>
        <begin position="359"/>
        <end position="379"/>
    </location>
</feature>
<feature type="transmembrane region" description="Helical" evidence="1">
    <location>
        <begin position="223"/>
        <end position="240"/>
    </location>
</feature>
<feature type="transmembrane region" description="Helical" evidence="1">
    <location>
        <begin position="385"/>
        <end position="402"/>
    </location>
</feature>
<feature type="transmembrane region" description="Helical" evidence="1">
    <location>
        <begin position="247"/>
        <end position="265"/>
    </location>
</feature>
<feature type="transmembrane region" description="Helical" evidence="1">
    <location>
        <begin position="36"/>
        <end position="58"/>
    </location>
</feature>
<feature type="transmembrane region" description="Helical" evidence="1">
    <location>
        <begin position="131"/>
        <end position="149"/>
    </location>
</feature>
<feature type="transmembrane region" description="Helical" evidence="1">
    <location>
        <begin position="169"/>
        <end position="189"/>
    </location>
</feature>
<keyword evidence="1" id="KW-0472">Membrane</keyword>
<feature type="transmembrane region" description="Helical" evidence="1">
    <location>
        <begin position="101"/>
        <end position="119"/>
    </location>
</feature>
<dbReference type="EMBL" id="JABMCB010000169">
    <property type="protein sequence ID" value="NUU75284.1"/>
    <property type="molecule type" value="Genomic_DNA"/>
</dbReference>
<name>A0A7Y6BUS4_9BACL</name>